<dbReference type="OrthoDB" id="287565at2"/>
<accession>A0A1T5KP10</accession>
<name>A0A1T5KP10_9BACT</name>
<dbReference type="Proteomes" id="UP000190961">
    <property type="component" value="Unassembled WGS sequence"/>
</dbReference>
<evidence type="ECO:0000313" key="2">
    <source>
        <dbReference type="Proteomes" id="UP000190961"/>
    </source>
</evidence>
<dbReference type="EMBL" id="FUZU01000001">
    <property type="protein sequence ID" value="SKC65494.1"/>
    <property type="molecule type" value="Genomic_DNA"/>
</dbReference>
<dbReference type="CDD" id="cd07814">
    <property type="entry name" value="SRPBCC_CalC_Aha1-like"/>
    <property type="match status" value="1"/>
</dbReference>
<sequence length="158" mass="18040">MENKNLTITFLVNQSPNEVFNAINNVRGWWSEDFTGNSQKVNDEFEVRFADVHYSKHKLLEVVPDKKVLWLVTDSNLGSHSDKHEWTGTKNSFEISAEGTKTKITFIHIGLVPELECFSDCTNGWNYYLLKSLLPLITTGKGQPNVVKEEVEHKATQN</sequence>
<evidence type="ECO:0000313" key="1">
    <source>
        <dbReference type="EMBL" id="SKC65494.1"/>
    </source>
</evidence>
<protein>
    <submittedName>
        <fullName evidence="1">Activator of Hsp90 ATPase homolog 1-like protein</fullName>
    </submittedName>
</protein>
<gene>
    <name evidence="1" type="ORF">SAMN05660236_2426</name>
</gene>
<dbReference type="InterPro" id="IPR023393">
    <property type="entry name" value="START-like_dom_sf"/>
</dbReference>
<dbReference type="Gene3D" id="3.30.530.20">
    <property type="match status" value="1"/>
</dbReference>
<dbReference type="RefSeq" id="WP_079686881.1">
    <property type="nucleotide sequence ID" value="NZ_FUZU01000001.1"/>
</dbReference>
<dbReference type="AlphaFoldDB" id="A0A1T5KP10"/>
<dbReference type="SUPFAM" id="SSF55961">
    <property type="entry name" value="Bet v1-like"/>
    <property type="match status" value="1"/>
</dbReference>
<dbReference type="STRING" id="688867.SAMN05660236_2426"/>
<keyword evidence="2" id="KW-1185">Reference proteome</keyword>
<reference evidence="1 2" key="1">
    <citation type="submission" date="2017-02" db="EMBL/GenBank/DDBJ databases">
        <authorList>
            <person name="Peterson S.W."/>
        </authorList>
    </citation>
    <scope>NUCLEOTIDE SEQUENCE [LARGE SCALE GENOMIC DNA]</scope>
    <source>
        <strain evidence="1 2">DSM 25262</strain>
    </source>
</reference>
<organism evidence="1 2">
    <name type="scientific">Ohtaekwangia koreensis</name>
    <dbReference type="NCBI Taxonomy" id="688867"/>
    <lineage>
        <taxon>Bacteria</taxon>
        <taxon>Pseudomonadati</taxon>
        <taxon>Bacteroidota</taxon>
        <taxon>Cytophagia</taxon>
        <taxon>Cytophagales</taxon>
        <taxon>Fulvivirgaceae</taxon>
        <taxon>Ohtaekwangia</taxon>
    </lineage>
</organism>
<proteinExistence type="predicted"/>